<dbReference type="AlphaFoldDB" id="W8VRY3"/>
<protein>
    <submittedName>
        <fullName evidence="1">Uncharacterized protein</fullName>
    </submittedName>
</protein>
<evidence type="ECO:0000313" key="2">
    <source>
        <dbReference type="Proteomes" id="UP000031760"/>
    </source>
</evidence>
<dbReference type="Proteomes" id="UP000031760">
    <property type="component" value="Chromosome"/>
</dbReference>
<keyword evidence="2" id="KW-1185">Reference proteome</keyword>
<accession>W8VRY3</accession>
<organism evidence="1 2">
    <name type="scientific">Nonlabens marinus S1-08</name>
    <dbReference type="NCBI Taxonomy" id="1454201"/>
    <lineage>
        <taxon>Bacteria</taxon>
        <taxon>Pseudomonadati</taxon>
        <taxon>Bacteroidota</taxon>
        <taxon>Flavobacteriia</taxon>
        <taxon>Flavobacteriales</taxon>
        <taxon>Flavobacteriaceae</taxon>
        <taxon>Nonlabens</taxon>
    </lineage>
</organism>
<reference evidence="1 2" key="1">
    <citation type="journal article" date="2014" name="Proc. Natl. Acad. Sci. U.S.A.">
        <title>Functional characterization of flavobacteria rhodopsins reveals a unique class of light-driven chloride pump in bacteria.</title>
        <authorList>
            <person name="Yoshizawa S."/>
            <person name="Kumagai Y."/>
            <person name="Kim H."/>
            <person name="Ogura Y."/>
            <person name="Hayashi T."/>
            <person name="Iwasaki W."/>
            <person name="DeLong E.F."/>
            <person name="Kogure K."/>
        </authorList>
    </citation>
    <scope>NUCLEOTIDE SEQUENCE [LARGE SCALE GENOMIC DNA]</scope>
    <source>
        <strain evidence="1 2">S1-08</strain>
    </source>
</reference>
<sequence length="39" mass="4637">MQIGCRMLLFSSLSRKRNYHKNAAKLYVVLTFQKPDQFC</sequence>
<dbReference type="EMBL" id="AP014548">
    <property type="protein sequence ID" value="BAO56549.1"/>
    <property type="molecule type" value="Genomic_DNA"/>
</dbReference>
<dbReference type="HOGENOM" id="CLU_3313621_0_0_10"/>
<gene>
    <name evidence="1" type="ORF">NMS_2540</name>
</gene>
<dbReference type="STRING" id="1454201.NMS_2540"/>
<proteinExistence type="predicted"/>
<evidence type="ECO:0000313" key="1">
    <source>
        <dbReference type="EMBL" id="BAO56549.1"/>
    </source>
</evidence>
<name>W8VRY3_9FLAO</name>
<dbReference type="KEGG" id="nmf:NMS_2540"/>